<feature type="compositionally biased region" description="Basic and acidic residues" evidence="1">
    <location>
        <begin position="610"/>
        <end position="625"/>
    </location>
</feature>
<comment type="caution">
    <text evidence="4">The sequence shown here is derived from an EMBL/GenBank/DDBJ whole genome shotgun (WGS) entry which is preliminary data.</text>
</comment>
<organism evidence="4 6">
    <name type="scientific">Puccinia graminis f. sp. tritici</name>
    <dbReference type="NCBI Taxonomy" id="56615"/>
    <lineage>
        <taxon>Eukaryota</taxon>
        <taxon>Fungi</taxon>
        <taxon>Dikarya</taxon>
        <taxon>Basidiomycota</taxon>
        <taxon>Pucciniomycotina</taxon>
        <taxon>Pucciniomycetes</taxon>
        <taxon>Pucciniales</taxon>
        <taxon>Pucciniaceae</taxon>
        <taxon>Puccinia</taxon>
    </lineage>
</organism>
<evidence type="ECO:0000256" key="1">
    <source>
        <dbReference type="SAM" id="MobiDB-lite"/>
    </source>
</evidence>
<keyword evidence="2" id="KW-0812">Transmembrane</keyword>
<evidence type="ECO:0000313" key="6">
    <source>
        <dbReference type="Proteomes" id="UP000325313"/>
    </source>
</evidence>
<feature type="compositionally biased region" description="Low complexity" evidence="1">
    <location>
        <begin position="650"/>
        <end position="664"/>
    </location>
</feature>
<feature type="compositionally biased region" description="Low complexity" evidence="1">
    <location>
        <begin position="580"/>
        <end position="596"/>
    </location>
</feature>
<dbReference type="EMBL" id="VSWC01000131">
    <property type="protein sequence ID" value="KAA1080562.1"/>
    <property type="molecule type" value="Genomic_DNA"/>
</dbReference>
<feature type="compositionally biased region" description="Polar residues" evidence="1">
    <location>
        <begin position="16"/>
        <end position="30"/>
    </location>
</feature>
<evidence type="ECO:0008006" key="7">
    <source>
        <dbReference type="Google" id="ProtNLM"/>
    </source>
</evidence>
<feature type="compositionally biased region" description="Polar residues" evidence="1">
    <location>
        <begin position="184"/>
        <end position="198"/>
    </location>
</feature>
<feature type="region of interest" description="Disordered" evidence="1">
    <location>
        <begin position="804"/>
        <end position="871"/>
    </location>
</feature>
<dbReference type="PANTHER" id="PTHR12943">
    <property type="entry name" value="HOMOCYSTEINE-RESPONSIVE ENDOPLASMIC RETICULUM-RESIDENT UNIQUITIN-LIKE DOMAIN HERPUD PROTEIN FAMILY MEMBER"/>
    <property type="match status" value="1"/>
</dbReference>
<feature type="transmembrane region" description="Helical" evidence="2">
    <location>
        <begin position="546"/>
        <end position="565"/>
    </location>
</feature>
<keyword evidence="5" id="KW-1185">Reference proteome</keyword>
<proteinExistence type="predicted"/>
<sequence length="1040" mass="112536">MQDIGNNNNNNNNNNQSTNEKSSPAEQKTDSQVIQINHGEQLSPSNSIQISLIKPLGMEPSIGPADSQQPDQLIQIHSRKTKVQDIKTHISATWRGKPKTDGIRLIARGRILNDPESVGEALAKPPEDPLSTHPIHVVIRPNAWTEKLEPPRPLSAPPAATKHLPVPISPIPSNLRSASQSFANLSSPTNVQGDTNEAPSLLLPSRSNFSTANNASGLSNSNNPSSPGVLFNTYFSGLTAYGRFSFIQNIFQAQFKITERLDFLRHQLHNQHLKLLGISHPLKNSNANSDPNLSDRNEREWKRVEGKLISLLTELKFPPPYSGHADSANSEKLVTEFDPLLPDECSEFKRVEIAGLPYLLYVPESVSQLSTKDGSTGTSSALKEYKTLQRDLNRTLRLEAQVQYLILQAQKTQANLNQMDEIIAAGLRPQDALGNDREVQQAQRIFDGLFPPNAFPFPRPPLGNGGGPALGLGLGLGPAADGHHPPNNFMLPNGPLWQHPMARVRRYEFTINLDSIRRYMAPLLWLSLKLSVLLYIFGRQASYGKLVILIMIALGWVIWEAYTIHQRHDAQARRRDRLQRGQQAPGGAAGAAAPAADPIQAVLDRGRRRAERERQQLLREQRQRVDGILGIDNQEGGAAAPNNPQPAPIAAPAQPAQPAGPPAVVEAPAANPPAAAAAPRRNVGRGGLRAAAADIRARGGAFPPGTEVRPFRSTSAFSPKYWFNSIAVVGLASEYRELGLHSIGERAMGASNLEYPRWYRYLRNLKTGLVLFIGTLLPEIEKKRRKALEKRARILNLVIADAARDTNNQNRNPPQPQQPRVPGPATEPNNNGPATTPPLASATNIAQTSVPQTPNTRAATSGDGQDNQQTPRAVEATALERVGSAGSEQTLSHRRPHLAVSQSGELALGSNGSQRGESAETIERASSGRSNILGKASQTERVVGPTSRRAEPSGSSSSSSSVPPPPALPSTSSSSSSSSTGPQQQLQQQTRGDENLPLDNPPPPSPLTPLDTPQVVGGLDDTDDEEIIGAENEEAGMLLF</sequence>
<feature type="compositionally biased region" description="Low complexity" evidence="1">
    <location>
        <begin position="952"/>
        <end position="961"/>
    </location>
</feature>
<dbReference type="InterPro" id="IPR039751">
    <property type="entry name" value="HERPUD1/2"/>
</dbReference>
<evidence type="ECO:0000313" key="4">
    <source>
        <dbReference type="EMBL" id="KAA1131528.1"/>
    </source>
</evidence>
<dbReference type="Proteomes" id="UP000324748">
    <property type="component" value="Unassembled WGS sequence"/>
</dbReference>
<feature type="compositionally biased region" description="Polar residues" evidence="1">
    <location>
        <begin position="841"/>
        <end position="871"/>
    </location>
</feature>
<evidence type="ECO:0000313" key="3">
    <source>
        <dbReference type="EMBL" id="KAA1080562.1"/>
    </source>
</evidence>
<feature type="region of interest" description="Disordered" evidence="1">
    <location>
        <begin position="573"/>
        <end position="664"/>
    </location>
</feature>
<reference evidence="5 6" key="1">
    <citation type="submission" date="2019-05" db="EMBL/GenBank/DDBJ databases">
        <title>Emergence of the Ug99 lineage of the wheat stem rust pathogen through somatic hybridization.</title>
        <authorList>
            <person name="Li F."/>
            <person name="Upadhyaya N.M."/>
            <person name="Sperschneider J."/>
            <person name="Matny O."/>
            <person name="Nguyen-Phuc H."/>
            <person name="Mago R."/>
            <person name="Raley C."/>
            <person name="Miller M.E."/>
            <person name="Silverstein K.A.T."/>
            <person name="Henningsen E."/>
            <person name="Hirsch C.D."/>
            <person name="Visser B."/>
            <person name="Pretorius Z.A."/>
            <person name="Steffenson B.J."/>
            <person name="Schwessinger B."/>
            <person name="Dodds P.N."/>
            <person name="Figueroa M."/>
        </authorList>
    </citation>
    <scope>NUCLEOTIDE SEQUENCE [LARGE SCALE GENOMIC DNA]</scope>
    <source>
        <strain evidence="3">21-0</strain>
        <strain evidence="4 6">Ug99</strain>
    </source>
</reference>
<dbReference type="EMBL" id="VDEP01000103">
    <property type="protein sequence ID" value="KAA1131528.1"/>
    <property type="molecule type" value="Genomic_DNA"/>
</dbReference>
<dbReference type="Gene3D" id="3.10.20.90">
    <property type="entry name" value="Phosphatidylinositol 3-kinase Catalytic Subunit, Chain A, domain 1"/>
    <property type="match status" value="1"/>
</dbReference>
<protein>
    <recommendedName>
        <fullName evidence="7">Ubiquitin-like domain-containing protein</fullName>
    </recommendedName>
</protein>
<name>A0A5B0S1A6_PUCGR</name>
<keyword evidence="2" id="KW-0472">Membrane</keyword>
<dbReference type="GO" id="GO:0030968">
    <property type="term" value="P:endoplasmic reticulum unfolded protein response"/>
    <property type="evidence" value="ECO:0007669"/>
    <property type="project" value="TreeGrafter"/>
</dbReference>
<feature type="compositionally biased region" description="Polar residues" evidence="1">
    <location>
        <begin position="900"/>
        <end position="916"/>
    </location>
</feature>
<gene>
    <name evidence="3" type="ORF">PGT21_011529</name>
    <name evidence="4" type="ORF">PGTUg99_024893</name>
</gene>
<feature type="compositionally biased region" description="Low complexity" evidence="1">
    <location>
        <begin position="969"/>
        <end position="989"/>
    </location>
</feature>
<dbReference type="SUPFAM" id="SSF54236">
    <property type="entry name" value="Ubiquitin-like"/>
    <property type="match status" value="1"/>
</dbReference>
<feature type="compositionally biased region" description="Low complexity" evidence="1">
    <location>
        <begin position="1"/>
        <end position="15"/>
    </location>
</feature>
<evidence type="ECO:0000256" key="2">
    <source>
        <dbReference type="SAM" id="Phobius"/>
    </source>
</evidence>
<evidence type="ECO:0000313" key="5">
    <source>
        <dbReference type="Proteomes" id="UP000324748"/>
    </source>
</evidence>
<dbReference type="OrthoDB" id="21589at2759"/>
<dbReference type="InterPro" id="IPR029071">
    <property type="entry name" value="Ubiquitin-like_domsf"/>
</dbReference>
<dbReference type="AlphaFoldDB" id="A0A5B0S1A6"/>
<feature type="region of interest" description="Disordered" evidence="1">
    <location>
        <begin position="883"/>
        <end position="1023"/>
    </location>
</feature>
<keyword evidence="2" id="KW-1133">Transmembrane helix</keyword>
<feature type="region of interest" description="Disordered" evidence="1">
    <location>
        <begin position="184"/>
        <end position="206"/>
    </location>
</feature>
<accession>A0A5B0S1A6</accession>
<feature type="compositionally biased region" description="Pro residues" evidence="1">
    <location>
        <begin position="813"/>
        <end position="822"/>
    </location>
</feature>
<feature type="transmembrane region" description="Helical" evidence="2">
    <location>
        <begin position="519"/>
        <end position="537"/>
    </location>
</feature>
<dbReference type="PANTHER" id="PTHR12943:SF27">
    <property type="entry name" value="HOMOCYSTEINE-INDUCED ENDOPLASMIC RETICULUM PROTEIN, ISOFORM A"/>
    <property type="match status" value="1"/>
</dbReference>
<feature type="region of interest" description="Disordered" evidence="1">
    <location>
        <begin position="1"/>
        <end position="30"/>
    </location>
</feature>
<dbReference type="Proteomes" id="UP000325313">
    <property type="component" value="Unassembled WGS sequence"/>
</dbReference>